<dbReference type="Proteomes" id="UP001292094">
    <property type="component" value="Unassembled WGS sequence"/>
</dbReference>
<protein>
    <submittedName>
        <fullName evidence="2">Uncharacterized protein</fullName>
    </submittedName>
</protein>
<name>A0AAE1UHB5_9EUCA</name>
<reference evidence="2" key="1">
    <citation type="submission" date="2023-11" db="EMBL/GenBank/DDBJ databases">
        <title>Genome assemblies of two species of porcelain crab, Petrolisthes cinctipes and Petrolisthes manimaculis (Anomura: Porcellanidae).</title>
        <authorList>
            <person name="Angst P."/>
        </authorList>
    </citation>
    <scope>NUCLEOTIDE SEQUENCE</scope>
    <source>
        <strain evidence="2">PB745_02</strain>
        <tissue evidence="2">Gill</tissue>
    </source>
</reference>
<keyword evidence="1" id="KW-0472">Membrane</keyword>
<accession>A0AAE1UHB5</accession>
<feature type="transmembrane region" description="Helical" evidence="1">
    <location>
        <begin position="18"/>
        <end position="39"/>
    </location>
</feature>
<evidence type="ECO:0000256" key="1">
    <source>
        <dbReference type="SAM" id="Phobius"/>
    </source>
</evidence>
<organism evidence="2 3">
    <name type="scientific">Petrolisthes manimaculis</name>
    <dbReference type="NCBI Taxonomy" id="1843537"/>
    <lineage>
        <taxon>Eukaryota</taxon>
        <taxon>Metazoa</taxon>
        <taxon>Ecdysozoa</taxon>
        <taxon>Arthropoda</taxon>
        <taxon>Crustacea</taxon>
        <taxon>Multicrustacea</taxon>
        <taxon>Malacostraca</taxon>
        <taxon>Eumalacostraca</taxon>
        <taxon>Eucarida</taxon>
        <taxon>Decapoda</taxon>
        <taxon>Pleocyemata</taxon>
        <taxon>Anomura</taxon>
        <taxon>Galatheoidea</taxon>
        <taxon>Porcellanidae</taxon>
        <taxon>Petrolisthes</taxon>
    </lineage>
</organism>
<evidence type="ECO:0000313" key="3">
    <source>
        <dbReference type="Proteomes" id="UP001292094"/>
    </source>
</evidence>
<keyword evidence="1" id="KW-1133">Transmembrane helix</keyword>
<sequence length="129" mass="14185">MGTLGSCVSRHYISLEAWSPAIVFIILVLGALPVLYIFFNRRHITLKGRVLPGSSVVFRPGTNIEIGPPSFMAPVDGPNGVTRLLYLMVPLEGDVNMGDIEPKNHNLSNPMYDAMVSRPTAPKIYMKCL</sequence>
<dbReference type="EMBL" id="JAWZYT010000343">
    <property type="protein sequence ID" value="KAK4324648.1"/>
    <property type="molecule type" value="Genomic_DNA"/>
</dbReference>
<evidence type="ECO:0000313" key="2">
    <source>
        <dbReference type="EMBL" id="KAK4324648.1"/>
    </source>
</evidence>
<dbReference type="AlphaFoldDB" id="A0AAE1UHB5"/>
<comment type="caution">
    <text evidence="2">The sequence shown here is derived from an EMBL/GenBank/DDBJ whole genome shotgun (WGS) entry which is preliminary data.</text>
</comment>
<gene>
    <name evidence="2" type="ORF">Pmani_004730</name>
</gene>
<keyword evidence="1" id="KW-0812">Transmembrane</keyword>
<proteinExistence type="predicted"/>
<keyword evidence="3" id="KW-1185">Reference proteome</keyword>